<keyword evidence="3" id="KW-1185">Reference proteome</keyword>
<organism evidence="2 3">
    <name type="scientific">Mycobacterium paraffinicum</name>
    <dbReference type="NCBI Taxonomy" id="53378"/>
    <lineage>
        <taxon>Bacteria</taxon>
        <taxon>Bacillati</taxon>
        <taxon>Actinomycetota</taxon>
        <taxon>Actinomycetes</taxon>
        <taxon>Mycobacteriales</taxon>
        <taxon>Mycobacteriaceae</taxon>
        <taxon>Mycobacterium</taxon>
    </lineage>
</organism>
<protein>
    <submittedName>
        <fullName evidence="2">Uncharacterized protein</fullName>
    </submittedName>
</protein>
<dbReference type="OrthoDB" id="4619761at2"/>
<keyword evidence="1" id="KW-0732">Signal</keyword>
<dbReference type="InterPro" id="IPR038468">
    <property type="entry name" value="MmpS_C"/>
</dbReference>
<evidence type="ECO:0000313" key="3">
    <source>
        <dbReference type="Proteomes" id="UP000186438"/>
    </source>
</evidence>
<sequence>MTTTLRVAIALIVGCFAAVSTPGVARAEEFVTYEVVAQSPSLTSVNVDYADLSGPVALQNVALPWRMNAAVADPHSVDTTLHVTWQSPVRYKWVIVRIWTRGSLLCEAIADAGETTCTAKGYYKGEMPRWMPPMSPPGAS</sequence>
<dbReference type="Proteomes" id="UP000186438">
    <property type="component" value="Unassembled WGS sequence"/>
</dbReference>
<evidence type="ECO:0000313" key="2">
    <source>
        <dbReference type="EMBL" id="OJZ76074.1"/>
    </source>
</evidence>
<reference evidence="2 3" key="1">
    <citation type="submission" date="2016-11" db="EMBL/GenBank/DDBJ databases">
        <title>Genome sequences of unsequenced Mycobacteria.</title>
        <authorList>
            <person name="Greninger A.L."/>
            <person name="Fang F."/>
            <person name="Jerome K.R."/>
        </authorList>
    </citation>
    <scope>NUCLEOTIDE SEQUENCE [LARGE SCALE GENOMIC DNA]</scope>
    <source>
        <strain evidence="2 3">M11</strain>
    </source>
</reference>
<comment type="caution">
    <text evidence="2">The sequence shown here is derived from an EMBL/GenBank/DDBJ whole genome shotgun (WGS) entry which is preliminary data.</text>
</comment>
<dbReference type="EMBL" id="MPNT01000001">
    <property type="protein sequence ID" value="OJZ76074.1"/>
    <property type="molecule type" value="Genomic_DNA"/>
</dbReference>
<name>A0A1Q4I270_9MYCO</name>
<evidence type="ECO:0000256" key="1">
    <source>
        <dbReference type="SAM" id="SignalP"/>
    </source>
</evidence>
<gene>
    <name evidence="2" type="ORF">BRW65_01105</name>
</gene>
<feature type="signal peptide" evidence="1">
    <location>
        <begin position="1"/>
        <end position="27"/>
    </location>
</feature>
<dbReference type="AlphaFoldDB" id="A0A1Q4I270"/>
<feature type="chain" id="PRO_5012027111" evidence="1">
    <location>
        <begin position="28"/>
        <end position="140"/>
    </location>
</feature>
<accession>A0A1Q4I270</accession>
<dbReference type="RefSeq" id="WP_073870242.1">
    <property type="nucleotide sequence ID" value="NZ_MPNT01000001.1"/>
</dbReference>
<dbReference type="Gene3D" id="2.60.40.2880">
    <property type="entry name" value="MmpS1-5, C-terminal soluble domain"/>
    <property type="match status" value="1"/>
</dbReference>
<proteinExistence type="predicted"/>
<dbReference type="STRING" id="53378.BRW65_01105"/>